<dbReference type="Proteomes" id="UP000002173">
    <property type="component" value="Unassembled WGS sequence"/>
</dbReference>
<evidence type="ECO:0000256" key="5">
    <source>
        <dbReference type="ARBA" id="ARBA00022777"/>
    </source>
</evidence>
<organism evidence="8 9">
    <name type="scientific">Babesia bovis</name>
    <dbReference type="NCBI Taxonomy" id="5865"/>
    <lineage>
        <taxon>Eukaryota</taxon>
        <taxon>Sar</taxon>
        <taxon>Alveolata</taxon>
        <taxon>Apicomplexa</taxon>
        <taxon>Aconoidasida</taxon>
        <taxon>Piroplasmida</taxon>
        <taxon>Babesiidae</taxon>
        <taxon>Babesia</taxon>
    </lineage>
</organism>
<dbReference type="EMBL" id="AAXT01000003">
    <property type="protein sequence ID" value="EDO06701.1"/>
    <property type="molecule type" value="Genomic_DNA"/>
</dbReference>
<comment type="similarity">
    <text evidence="7">Belongs to the adenylate kinase family. AK6 subfamily.</text>
</comment>
<dbReference type="GO" id="GO:0042274">
    <property type="term" value="P:ribosomal small subunit biogenesis"/>
    <property type="evidence" value="ECO:0007669"/>
    <property type="project" value="UniProtKB-UniRule"/>
</dbReference>
<dbReference type="PANTHER" id="PTHR12595:SF0">
    <property type="entry name" value="ADENYLATE KINASE ISOENZYME 6"/>
    <property type="match status" value="1"/>
</dbReference>
<feature type="binding site" evidence="7">
    <location>
        <position position="17"/>
    </location>
    <ligand>
        <name>ATP</name>
        <dbReference type="ChEBI" id="CHEBI:30616"/>
    </ligand>
</feature>
<dbReference type="SUPFAM" id="SSF52540">
    <property type="entry name" value="P-loop containing nucleoside triphosphate hydrolases"/>
    <property type="match status" value="1"/>
</dbReference>
<dbReference type="Gene3D" id="3.40.50.300">
    <property type="entry name" value="P-loop containing nucleotide triphosphate hydrolases"/>
    <property type="match status" value="1"/>
</dbReference>
<dbReference type="AlphaFoldDB" id="A7AUU0"/>
<dbReference type="GO" id="GO:0004017">
    <property type="term" value="F:AMP kinase activity"/>
    <property type="evidence" value="ECO:0007669"/>
    <property type="project" value="UniProtKB-UniRule"/>
</dbReference>
<accession>A7AUU0</accession>
<evidence type="ECO:0000256" key="1">
    <source>
        <dbReference type="ARBA" id="ARBA00022517"/>
    </source>
</evidence>
<keyword evidence="1 7" id="KW-0690">Ribosome biogenesis</keyword>
<keyword evidence="3 7" id="KW-0808">Transferase</keyword>
<evidence type="ECO:0000256" key="3">
    <source>
        <dbReference type="ARBA" id="ARBA00022679"/>
    </source>
</evidence>
<keyword evidence="7" id="KW-0539">Nucleus</keyword>
<reference evidence="9" key="3">
    <citation type="journal article" date="2021" name="Int. J. Parasitol.">
        <title>Comparative analysis of gene expression between Babesia bovis blood stages and kinetes allowed by improved genome annotation.</title>
        <authorList>
            <person name="Ueti M.W."/>
            <person name="Johnson W.C."/>
            <person name="Kappmeyer L.S."/>
            <person name="Herndon D.R."/>
            <person name="Mousel M.R."/>
            <person name="Reif K.E."/>
            <person name="Taus N.S."/>
            <person name="Ifeonu O.O."/>
            <person name="Silva J.C."/>
            <person name="Suarez C.E."/>
            <person name="Brayton K.A."/>
        </authorList>
    </citation>
    <scope>NUCLEOTIDE SEQUENCE [LARGE SCALE GENOMIC DNA]</scope>
</reference>
<proteinExistence type="inferred from homology"/>
<dbReference type="InterPro" id="IPR027417">
    <property type="entry name" value="P-loop_NTPase"/>
</dbReference>
<feature type="binding site" evidence="7">
    <location>
        <position position="15"/>
    </location>
    <ligand>
        <name>ATP</name>
        <dbReference type="ChEBI" id="CHEBI:30616"/>
    </ligand>
</feature>
<dbReference type="eggNOG" id="KOG3347">
    <property type="taxonomic scope" value="Eukaryota"/>
</dbReference>
<keyword evidence="7" id="KW-0963">Cytoplasm</keyword>
<evidence type="ECO:0000313" key="8">
    <source>
        <dbReference type="EMBL" id="EDO06701.1"/>
    </source>
</evidence>
<comment type="caution">
    <text evidence="7">Lacks conserved residue(s) required for the propagation of feature annotation.</text>
</comment>
<comment type="catalytic activity">
    <reaction evidence="7">
        <text>ATP + H2O = ADP + phosphate + H(+)</text>
        <dbReference type="Rhea" id="RHEA:13065"/>
        <dbReference type="ChEBI" id="CHEBI:15377"/>
        <dbReference type="ChEBI" id="CHEBI:15378"/>
        <dbReference type="ChEBI" id="CHEBI:30616"/>
        <dbReference type="ChEBI" id="CHEBI:43474"/>
        <dbReference type="ChEBI" id="CHEBI:456216"/>
    </reaction>
</comment>
<feature type="region of interest" description="NMPbind" evidence="7">
    <location>
        <begin position="35"/>
        <end position="58"/>
    </location>
</feature>
<dbReference type="GO" id="GO:0005524">
    <property type="term" value="F:ATP binding"/>
    <property type="evidence" value="ECO:0007669"/>
    <property type="project" value="UniProtKB-KW"/>
</dbReference>
<dbReference type="GO" id="GO:0016887">
    <property type="term" value="F:ATP hydrolysis activity"/>
    <property type="evidence" value="ECO:0007669"/>
    <property type="project" value="UniProtKB-UniRule"/>
</dbReference>
<evidence type="ECO:0000256" key="7">
    <source>
        <dbReference type="HAMAP-Rule" id="MF_03173"/>
    </source>
</evidence>
<dbReference type="Pfam" id="PF13238">
    <property type="entry name" value="AAA_18"/>
    <property type="match status" value="1"/>
</dbReference>
<comment type="function">
    <text evidence="7">Broad-specificity nucleoside monophosphate (NMP) kinase that catalyzes the reversible transfer of the terminal phosphate group between nucleoside triphosphates and monophosphates. Has also ATPase activity. Involved in the late cytoplasmic maturation steps of the 40S ribosomal particles, specifically 18S rRNA maturation. While NMP activity is not required for ribosome maturation, ATPase activity is. Associates transiently with small ribosomal subunit protein uS11. ATP hydrolysis breaks the interaction with uS11. May temporarily remove uS11 from the ribosome to enable a conformational change of the ribosomal RNA that is needed for the final maturation step of the small ribosomal subunit. Its NMP activity may have a role in nuclear energy homeostasis.</text>
</comment>
<keyword evidence="5 7" id="KW-0418">Kinase</keyword>
<feature type="binding site" evidence="7">
    <location>
        <position position="18"/>
    </location>
    <ligand>
        <name>ATP</name>
        <dbReference type="ChEBI" id="CHEBI:30616"/>
    </ligand>
</feature>
<feature type="binding site" evidence="7">
    <location>
        <position position="19"/>
    </location>
    <ligand>
        <name>ATP</name>
        <dbReference type="ChEBI" id="CHEBI:30616"/>
    </ligand>
</feature>
<dbReference type="EC" id="2.7.4.3" evidence="7"/>
<name>A7AUU0_BABBO</name>
<keyword evidence="6 7" id="KW-0067">ATP-binding</keyword>
<dbReference type="VEuPathDB" id="PiroplasmaDB:BBOV_II007510"/>
<dbReference type="STRING" id="5865.A7AUU0"/>
<evidence type="ECO:0000313" key="9">
    <source>
        <dbReference type="Proteomes" id="UP000002173"/>
    </source>
</evidence>
<dbReference type="RefSeq" id="XP_001610269.1">
    <property type="nucleotide sequence ID" value="XM_001610219.1"/>
</dbReference>
<keyword evidence="2 7" id="KW-0698">rRNA processing</keyword>
<dbReference type="GO" id="GO:0005737">
    <property type="term" value="C:cytoplasm"/>
    <property type="evidence" value="ECO:0007669"/>
    <property type="project" value="UniProtKB-SubCell"/>
</dbReference>
<comment type="subunit">
    <text evidence="7">Interacts with small ribosomal subunit protein uS11. Not a structural component of 43S pre-ribosomes, but transiently interacts with them by binding to uS11.</text>
</comment>
<dbReference type="PANTHER" id="PTHR12595">
    <property type="entry name" value="POS9-ACTIVATING FACTOR FAP7-RELATED"/>
    <property type="match status" value="1"/>
</dbReference>
<evidence type="ECO:0000256" key="6">
    <source>
        <dbReference type="ARBA" id="ARBA00022840"/>
    </source>
</evidence>
<feature type="region of interest" description="LID" evidence="7">
    <location>
        <begin position="111"/>
        <end position="121"/>
    </location>
</feature>
<dbReference type="GO" id="GO:0005634">
    <property type="term" value="C:nucleus"/>
    <property type="evidence" value="ECO:0007669"/>
    <property type="project" value="UniProtKB-SubCell"/>
</dbReference>
<dbReference type="HAMAP" id="MF_00039">
    <property type="entry name" value="Adenylate_kinase_AK6"/>
    <property type="match status" value="1"/>
</dbReference>
<sequence length="172" mass="19312">MRERGCNILVTGTPGVGKTRLCNHVASELGLTYVNVAELIRDEQLHSGWDSELDCSIYDERKLRKALKQRELSRGGFILEFHSVDGIREGDIDHVLVLSAEIEILSKRLSDRGYGDKKIDCNIEAEIFKVCLQDAVDHFGEDKVVELPSNTESDFLGAVEHVRTLVNMATLR</sequence>
<comment type="subcellular location">
    <subcellularLocation>
        <location evidence="7">Cytoplasm</location>
    </subcellularLocation>
    <subcellularLocation>
        <location evidence="7">Nucleus</location>
    </subcellularLocation>
</comment>
<protein>
    <recommendedName>
        <fullName evidence="7">Adenylate kinase isoenzyme 6 homolog</fullName>
        <shortName evidence="7">AK6</shortName>
        <ecNumber evidence="7">2.7.4.3</ecNumber>
    </recommendedName>
    <alternativeName>
        <fullName evidence="7">Dual activity adenylate kinase/ATPase</fullName>
        <shortName evidence="7">AK/ATPase</shortName>
    </alternativeName>
</protein>
<dbReference type="InParanoid" id="A7AUU0"/>
<dbReference type="InterPro" id="IPR020618">
    <property type="entry name" value="Adenyl_kinase_AK6"/>
</dbReference>
<dbReference type="GeneID" id="5478503"/>
<dbReference type="FunCoup" id="A7AUU0">
    <property type="interactions" value="268"/>
</dbReference>
<dbReference type="GO" id="GO:0006364">
    <property type="term" value="P:rRNA processing"/>
    <property type="evidence" value="ECO:0007669"/>
    <property type="project" value="UniProtKB-KW"/>
</dbReference>
<comment type="caution">
    <text evidence="8">The sequence shown here is derived from an EMBL/GenBank/DDBJ whole genome shotgun (WGS) entry which is preliminary data.</text>
</comment>
<evidence type="ECO:0000256" key="4">
    <source>
        <dbReference type="ARBA" id="ARBA00022741"/>
    </source>
</evidence>
<keyword evidence="9" id="KW-1185">Reference proteome</keyword>
<dbReference type="OMA" id="QTGGMII"/>
<comment type="catalytic activity">
    <reaction evidence="7">
        <text>AMP + ATP = 2 ADP</text>
        <dbReference type="Rhea" id="RHEA:12973"/>
        <dbReference type="ChEBI" id="CHEBI:30616"/>
        <dbReference type="ChEBI" id="CHEBI:456215"/>
        <dbReference type="ChEBI" id="CHEBI:456216"/>
        <dbReference type="EC" id="2.7.4.3"/>
    </reaction>
</comment>
<reference evidence="8 9" key="1">
    <citation type="journal article" date="2007" name="PLoS Pathog.">
        <title>Genome sequence of Babesia bovis and comparative analysis of apicomplexan hemoprotozoa.</title>
        <authorList>
            <person name="Brayton K.A."/>
            <person name="Lau A.O.T."/>
            <person name="Herndon D.R."/>
            <person name="Hannick L."/>
            <person name="Kappmeyer L.S."/>
            <person name="Berens S.J."/>
            <person name="Bidwell S.L."/>
            <person name="Brown W.C."/>
            <person name="Crabtree J."/>
            <person name="Fadrosh D."/>
            <person name="Feldblum T."/>
            <person name="Forberger H.A."/>
            <person name="Haas B.J."/>
            <person name="Howell J.M."/>
            <person name="Khouri H."/>
            <person name="Koo H."/>
            <person name="Mann D.J."/>
            <person name="Norimine J."/>
            <person name="Paulsen I.T."/>
            <person name="Radune D."/>
            <person name="Ren Q."/>
            <person name="Smith R.K. Jr."/>
            <person name="Suarez C.E."/>
            <person name="White O."/>
            <person name="Wortman J.R."/>
            <person name="Knowles D.P. Jr."/>
            <person name="McElwain T.F."/>
            <person name="Nene V.M."/>
        </authorList>
    </citation>
    <scope>NUCLEOTIDE SEQUENCE [LARGE SCALE GENOMIC DNA]</scope>
    <source>
        <strain evidence="8">T2Bo</strain>
    </source>
</reference>
<gene>
    <name evidence="8" type="ORF">BBOV_II007510</name>
</gene>
<keyword evidence="4 7" id="KW-0547">Nucleotide-binding</keyword>
<dbReference type="KEGG" id="bbo:BBOV_II007510"/>
<evidence type="ECO:0000256" key="2">
    <source>
        <dbReference type="ARBA" id="ARBA00022552"/>
    </source>
</evidence>
<reference evidence="9" key="2">
    <citation type="journal article" date="2020" name="Data Brief">
        <title>Transcriptome dataset of Babesia bovis life stages within vertebrate and invertebrate hosts.</title>
        <authorList>
            <person name="Ueti M.W."/>
            <person name="Johnson W.C."/>
            <person name="Kappmeyer L.S."/>
            <person name="Herndon D.R."/>
            <person name="Mousel M.R."/>
            <person name="Reif K.E."/>
            <person name="Taus N.S."/>
            <person name="Ifeonu O.O."/>
            <person name="Silva J.C."/>
            <person name="Suarez C.E."/>
            <person name="Brayton K.A."/>
        </authorList>
    </citation>
    <scope>NUCLEOTIDE SEQUENCE [LARGE SCALE GENOMIC DNA]</scope>
</reference>
<feature type="binding site" evidence="7">
    <location>
        <position position="112"/>
    </location>
    <ligand>
        <name>ATP</name>
        <dbReference type="ChEBI" id="CHEBI:30616"/>
    </ligand>
</feature>